<evidence type="ECO:0000256" key="1">
    <source>
        <dbReference type="SAM" id="Phobius"/>
    </source>
</evidence>
<comment type="caution">
    <text evidence="2">The sequence shown here is derived from an EMBL/GenBank/DDBJ whole genome shotgun (WGS) entry which is preliminary data.</text>
</comment>
<accession>A0AAE1PFD8</accession>
<reference evidence="2" key="1">
    <citation type="submission" date="2023-11" db="EMBL/GenBank/DDBJ databases">
        <title>Genome assemblies of two species of porcelain crab, Petrolisthes cinctipes and Petrolisthes manimaculis (Anomura: Porcellanidae).</title>
        <authorList>
            <person name="Angst P."/>
        </authorList>
    </citation>
    <scope>NUCLEOTIDE SEQUENCE</scope>
    <source>
        <strain evidence="2">PB745_02</strain>
        <tissue evidence="2">Gill</tissue>
    </source>
</reference>
<keyword evidence="1" id="KW-0472">Membrane</keyword>
<evidence type="ECO:0000313" key="3">
    <source>
        <dbReference type="Proteomes" id="UP001292094"/>
    </source>
</evidence>
<organism evidence="2 3">
    <name type="scientific">Petrolisthes manimaculis</name>
    <dbReference type="NCBI Taxonomy" id="1843537"/>
    <lineage>
        <taxon>Eukaryota</taxon>
        <taxon>Metazoa</taxon>
        <taxon>Ecdysozoa</taxon>
        <taxon>Arthropoda</taxon>
        <taxon>Crustacea</taxon>
        <taxon>Multicrustacea</taxon>
        <taxon>Malacostraca</taxon>
        <taxon>Eumalacostraca</taxon>
        <taxon>Eucarida</taxon>
        <taxon>Decapoda</taxon>
        <taxon>Pleocyemata</taxon>
        <taxon>Anomura</taxon>
        <taxon>Galatheoidea</taxon>
        <taxon>Porcellanidae</taxon>
        <taxon>Petrolisthes</taxon>
    </lineage>
</organism>
<keyword evidence="1" id="KW-0812">Transmembrane</keyword>
<proteinExistence type="predicted"/>
<keyword evidence="1" id="KW-1133">Transmembrane helix</keyword>
<feature type="transmembrane region" description="Helical" evidence="1">
    <location>
        <begin position="234"/>
        <end position="253"/>
    </location>
</feature>
<name>A0AAE1PFD8_9EUCA</name>
<sequence length="317" mass="35972">MPSLSFRTSSETYSEQSVSPCLAHKSIGQCRDSSPHNVLRKSTPTSVSPTFSGLQWQRFMLFHTVFSLQAILRVHQLSRKLLIVYLQTFLQTLFTFHSQETTYLLQVQMKRAGHGTRVSSHWIVTRDGFILRALQRFQVQHSMWTLVENIILREVMGEVGVSYVFKWNSLTQLPQSIFPQVQDRGAKELVKPLLAWWNKKVNSSKLNSSRPSAPGVSVSVISNSEDLWGQLGKFYWLLLYLTLLEFLLFHLLARNWKCSRVQIAQELCKVIESADPRKCPKGHDVCKMAASFYALILSTLPVEVVSGALPLLSSGAT</sequence>
<dbReference type="EMBL" id="JAWZYT010002050">
    <property type="protein sequence ID" value="KAK4307021.1"/>
    <property type="molecule type" value="Genomic_DNA"/>
</dbReference>
<keyword evidence="3" id="KW-1185">Reference proteome</keyword>
<evidence type="ECO:0000313" key="2">
    <source>
        <dbReference type="EMBL" id="KAK4307021.1"/>
    </source>
</evidence>
<dbReference type="Proteomes" id="UP001292094">
    <property type="component" value="Unassembled WGS sequence"/>
</dbReference>
<dbReference type="AlphaFoldDB" id="A0AAE1PFD8"/>
<protein>
    <submittedName>
        <fullName evidence="2">Uncharacterized protein</fullName>
    </submittedName>
</protein>
<gene>
    <name evidence="2" type="ORF">Pmani_021183</name>
</gene>